<feature type="site" description="Important for catalytic activity" evidence="7">
    <location>
        <position position="259"/>
    </location>
</feature>
<evidence type="ECO:0000256" key="4">
    <source>
        <dbReference type="ARBA" id="ARBA00023136"/>
    </source>
</evidence>
<dbReference type="Gene3D" id="3.30.1490.480">
    <property type="entry name" value="Endolytic murein transglycosylase"/>
    <property type="match status" value="1"/>
</dbReference>
<comment type="function">
    <text evidence="7">Functions as a peptidoglycan terminase that cleaves nascent peptidoglycan strands endolytically to terminate their elongation.</text>
</comment>
<dbReference type="InterPro" id="IPR003770">
    <property type="entry name" value="MLTG-like"/>
</dbReference>
<comment type="catalytic activity">
    <reaction evidence="7">
        <text>a peptidoglycan chain = a peptidoglycan chain with N-acetyl-1,6-anhydromuramyl-[peptide] at the reducing end + a peptidoglycan chain with N-acetylglucosamine at the non-reducing end.</text>
        <dbReference type="EC" id="4.2.2.29"/>
    </reaction>
</comment>
<reference evidence="8 9" key="1">
    <citation type="submission" date="2019-06" db="EMBL/GenBank/DDBJ databases">
        <title>Cerasibacillus sp. nov., isolated from maize field.</title>
        <authorList>
            <person name="Lin S.-Y."/>
            <person name="Tsai C.-F."/>
            <person name="Young C.-C."/>
        </authorList>
    </citation>
    <scope>NUCLEOTIDE SEQUENCE [LARGE SCALE GENOMIC DNA]</scope>
    <source>
        <strain evidence="8 9">CC-CFT480</strain>
    </source>
</reference>
<dbReference type="CDD" id="cd08010">
    <property type="entry name" value="MltG_like"/>
    <property type="match status" value="1"/>
</dbReference>
<evidence type="ECO:0000256" key="7">
    <source>
        <dbReference type="HAMAP-Rule" id="MF_02065"/>
    </source>
</evidence>
<keyword evidence="2 7" id="KW-0812">Transmembrane</keyword>
<dbReference type="PANTHER" id="PTHR30518:SF2">
    <property type="entry name" value="ENDOLYTIC MUREIN TRANSGLYCOSYLASE"/>
    <property type="match status" value="1"/>
</dbReference>
<evidence type="ECO:0000256" key="2">
    <source>
        <dbReference type="ARBA" id="ARBA00022692"/>
    </source>
</evidence>
<evidence type="ECO:0000256" key="3">
    <source>
        <dbReference type="ARBA" id="ARBA00022989"/>
    </source>
</evidence>
<dbReference type="GO" id="GO:0005886">
    <property type="term" value="C:plasma membrane"/>
    <property type="evidence" value="ECO:0007669"/>
    <property type="project" value="UniProtKB-SubCell"/>
</dbReference>
<gene>
    <name evidence="7 8" type="primary">mltG</name>
    <name evidence="8" type="ORF">FHP05_03275</name>
</gene>
<keyword evidence="9" id="KW-1185">Reference proteome</keyword>
<comment type="similarity">
    <text evidence="7">Belongs to the transglycosylase MltG family.</text>
</comment>
<comment type="caution">
    <text evidence="8">The sequence shown here is derived from an EMBL/GenBank/DDBJ whole genome shotgun (WGS) entry which is preliminary data.</text>
</comment>
<dbReference type="NCBIfam" id="TIGR00247">
    <property type="entry name" value="endolytic transglycosylase MltG"/>
    <property type="match status" value="1"/>
</dbReference>
<keyword evidence="6 7" id="KW-0961">Cell wall biogenesis/degradation</keyword>
<evidence type="ECO:0000313" key="8">
    <source>
        <dbReference type="EMBL" id="TXL68054.1"/>
    </source>
</evidence>
<name>A0A5C8P479_9BACI</name>
<accession>A0A5C8P479</accession>
<organism evidence="8 9">
    <name type="scientific">Cerasibacillus terrae</name>
    <dbReference type="NCBI Taxonomy" id="2498845"/>
    <lineage>
        <taxon>Bacteria</taxon>
        <taxon>Bacillati</taxon>
        <taxon>Bacillota</taxon>
        <taxon>Bacilli</taxon>
        <taxon>Bacillales</taxon>
        <taxon>Bacillaceae</taxon>
        <taxon>Cerasibacillus</taxon>
    </lineage>
</organism>
<dbReference type="Proteomes" id="UP000321574">
    <property type="component" value="Unassembled WGS sequence"/>
</dbReference>
<protein>
    <recommendedName>
        <fullName evidence="7">Endolytic murein transglycosylase</fullName>
        <ecNumber evidence="7">4.2.2.29</ecNumber>
    </recommendedName>
    <alternativeName>
        <fullName evidence="7">Peptidoglycan lytic transglycosylase</fullName>
    </alternativeName>
    <alternativeName>
        <fullName evidence="7">Peptidoglycan polymerization terminase</fullName>
    </alternativeName>
</protein>
<keyword evidence="3 7" id="KW-1133">Transmembrane helix</keyword>
<comment type="subcellular location">
    <subcellularLocation>
        <location evidence="7">Cell membrane</location>
        <topology evidence="7">Single-pass membrane protein</topology>
    </subcellularLocation>
</comment>
<keyword evidence="5 7" id="KW-0456">Lyase</keyword>
<dbReference type="HAMAP" id="MF_02065">
    <property type="entry name" value="MltG"/>
    <property type="match status" value="1"/>
</dbReference>
<feature type="transmembrane region" description="Helical" evidence="7">
    <location>
        <begin position="27"/>
        <end position="50"/>
    </location>
</feature>
<keyword evidence="4 7" id="KW-0472">Membrane</keyword>
<dbReference type="EMBL" id="VDUW01000001">
    <property type="protein sequence ID" value="TXL68054.1"/>
    <property type="molecule type" value="Genomic_DNA"/>
</dbReference>
<evidence type="ECO:0000313" key="9">
    <source>
        <dbReference type="Proteomes" id="UP000321574"/>
    </source>
</evidence>
<evidence type="ECO:0000256" key="5">
    <source>
        <dbReference type="ARBA" id="ARBA00023239"/>
    </source>
</evidence>
<dbReference type="PANTHER" id="PTHR30518">
    <property type="entry name" value="ENDOLYTIC MUREIN TRANSGLYCOSYLASE"/>
    <property type="match status" value="1"/>
</dbReference>
<dbReference type="EC" id="4.2.2.29" evidence="7"/>
<dbReference type="Pfam" id="PF02618">
    <property type="entry name" value="YceG"/>
    <property type="match status" value="1"/>
</dbReference>
<dbReference type="GO" id="GO:0009252">
    <property type="term" value="P:peptidoglycan biosynthetic process"/>
    <property type="evidence" value="ECO:0007669"/>
    <property type="project" value="UniProtKB-UniRule"/>
</dbReference>
<dbReference type="AlphaFoldDB" id="A0A5C8P479"/>
<sequence>MMKKKNKSTYRDNLTARGNEAKTVRKIVSIILVMITLILFIGGISGYIYIKSALQPVDPDNKKDIHVEIPMGASSSTIGKILEENNIIKDSRIFRIYTKVKNQSDFQAGEYDFTQAMTFDEIIESLKEGRIMKKAIHRVTIPEGKSINEIAKIYEEKLGIKQKKFLDIVNDPKYIQTLIEKYPNLLSDEITNPDIRSPLEGYLFAATYDFYEEDVKVEAIIEQMLDKSKKVISKYLDEISAKDMTVHEMLTMASIVEKEAKNAKQRKRISSVFYNRLEADMKLQTDPTVLYAIGKHKKKVLYKDLEIESPYNTYQNKGIPVGPISNFSENSLQAAIDPEKTDYLYFLHDEDGNIHYAETHDEHIKLKQEYIK</sequence>
<dbReference type="OrthoDB" id="9814591at2"/>
<evidence type="ECO:0000256" key="1">
    <source>
        <dbReference type="ARBA" id="ARBA00022475"/>
    </source>
</evidence>
<dbReference type="GO" id="GO:0008932">
    <property type="term" value="F:lytic endotransglycosylase activity"/>
    <property type="evidence" value="ECO:0007669"/>
    <property type="project" value="UniProtKB-UniRule"/>
</dbReference>
<keyword evidence="1 7" id="KW-1003">Cell membrane</keyword>
<evidence type="ECO:0000256" key="6">
    <source>
        <dbReference type="ARBA" id="ARBA00023316"/>
    </source>
</evidence>
<dbReference type="GO" id="GO:0071555">
    <property type="term" value="P:cell wall organization"/>
    <property type="evidence" value="ECO:0007669"/>
    <property type="project" value="UniProtKB-KW"/>
</dbReference>
<proteinExistence type="inferred from homology"/>